<protein>
    <submittedName>
        <fullName evidence="2">Uncharacterized protein</fullName>
    </submittedName>
</protein>
<proteinExistence type="predicted"/>
<evidence type="ECO:0000313" key="3">
    <source>
        <dbReference type="Proteomes" id="UP000479190"/>
    </source>
</evidence>
<sequence>MNYARPDACTSLRVVYECTDARMSSTNENVKILAYKAGYTALPSDRVSCANRARCNNNDALSRNRKNWYIDCRCMSLWPVEKGYFQFSLTKTSYRSGSETSYERGERKKNKYEMRYITQWILAAPPWRARCVYAPISASSLTTIASARANRDRQLSTHPDVRLHCCSTASRSLIERSRATREGSYILCWYLHKSKPYGQKDGNADTYKHHGVTRISNVARVETKSPLRLERTRTRRTNHINTIGSPESSLVQLFRAGGHLYTRIPYAHTHGGQYNPKLKHSKHAIDSELRQRQHSHSGAHPRGPLQQSPPSKSSTDRKLSRRASSHTRAVQSRPTHKQYIYRVAYYL</sequence>
<dbReference type="EMBL" id="CADCXV010000905">
    <property type="protein sequence ID" value="CAB0038370.1"/>
    <property type="molecule type" value="Genomic_DNA"/>
</dbReference>
<evidence type="ECO:0000313" key="2">
    <source>
        <dbReference type="EMBL" id="CAB0038370.1"/>
    </source>
</evidence>
<reference evidence="2 3" key="1">
    <citation type="submission" date="2020-02" db="EMBL/GenBank/DDBJ databases">
        <authorList>
            <person name="Ferguson B K."/>
        </authorList>
    </citation>
    <scope>NUCLEOTIDE SEQUENCE [LARGE SCALE GENOMIC DNA]</scope>
</reference>
<evidence type="ECO:0000256" key="1">
    <source>
        <dbReference type="SAM" id="MobiDB-lite"/>
    </source>
</evidence>
<keyword evidence="3" id="KW-1185">Reference proteome</keyword>
<dbReference type="AlphaFoldDB" id="A0A6H5IL40"/>
<gene>
    <name evidence="2" type="ORF">TBRA_LOCUS10155</name>
</gene>
<dbReference type="Proteomes" id="UP000479190">
    <property type="component" value="Unassembled WGS sequence"/>
</dbReference>
<organism evidence="2 3">
    <name type="scientific">Trichogramma brassicae</name>
    <dbReference type="NCBI Taxonomy" id="86971"/>
    <lineage>
        <taxon>Eukaryota</taxon>
        <taxon>Metazoa</taxon>
        <taxon>Ecdysozoa</taxon>
        <taxon>Arthropoda</taxon>
        <taxon>Hexapoda</taxon>
        <taxon>Insecta</taxon>
        <taxon>Pterygota</taxon>
        <taxon>Neoptera</taxon>
        <taxon>Endopterygota</taxon>
        <taxon>Hymenoptera</taxon>
        <taxon>Apocrita</taxon>
        <taxon>Proctotrupomorpha</taxon>
        <taxon>Chalcidoidea</taxon>
        <taxon>Trichogrammatidae</taxon>
        <taxon>Trichogramma</taxon>
    </lineage>
</organism>
<accession>A0A6H5IL40</accession>
<name>A0A6H5IL40_9HYME</name>
<feature type="region of interest" description="Disordered" evidence="1">
    <location>
        <begin position="288"/>
        <end position="334"/>
    </location>
</feature>